<keyword evidence="7 8" id="KW-0472">Membrane</keyword>
<feature type="transmembrane region" description="Helical" evidence="8">
    <location>
        <begin position="358"/>
        <end position="380"/>
    </location>
</feature>
<keyword evidence="6 8" id="KW-1133">Transmembrane helix</keyword>
<feature type="transmembrane region" description="Helical" evidence="8">
    <location>
        <begin position="386"/>
        <end position="406"/>
    </location>
</feature>
<dbReference type="PANTHER" id="PTHR33908">
    <property type="entry name" value="MANNOSYLTRANSFERASE YKCB-RELATED"/>
    <property type="match status" value="1"/>
</dbReference>
<comment type="caution">
    <text evidence="9">The sequence shown here is derived from an EMBL/GenBank/DDBJ whole genome shotgun (WGS) entry which is preliminary data.</text>
</comment>
<feature type="transmembrane region" description="Helical" evidence="8">
    <location>
        <begin position="170"/>
        <end position="194"/>
    </location>
</feature>
<feature type="transmembrane region" description="Helical" evidence="8">
    <location>
        <begin position="13"/>
        <end position="32"/>
    </location>
</feature>
<organism evidence="9 10">
    <name type="scientific">Candidatus Giovannonibacteria bacterium GW2011_GWA2_44_26</name>
    <dbReference type="NCBI Taxonomy" id="1618648"/>
    <lineage>
        <taxon>Bacteria</taxon>
        <taxon>Candidatus Giovannoniibacteriota</taxon>
    </lineage>
</organism>
<dbReference type="InterPro" id="IPR050297">
    <property type="entry name" value="LipidA_mod_glycosyltrf_83"/>
</dbReference>
<keyword evidence="3 9" id="KW-0328">Glycosyltransferase</keyword>
<dbReference type="AlphaFoldDB" id="A0A0G1L546"/>
<proteinExistence type="predicted"/>
<feature type="transmembrane region" description="Helical" evidence="8">
    <location>
        <begin position="145"/>
        <end position="164"/>
    </location>
</feature>
<evidence type="ECO:0000256" key="3">
    <source>
        <dbReference type="ARBA" id="ARBA00022676"/>
    </source>
</evidence>
<reference evidence="9 10" key="1">
    <citation type="journal article" date="2015" name="Nature">
        <title>rRNA introns, odd ribosomes, and small enigmatic genomes across a large radiation of phyla.</title>
        <authorList>
            <person name="Brown C.T."/>
            <person name="Hug L.A."/>
            <person name="Thomas B.C."/>
            <person name="Sharon I."/>
            <person name="Castelle C.J."/>
            <person name="Singh A."/>
            <person name="Wilkins M.J."/>
            <person name="Williams K.H."/>
            <person name="Banfield J.F."/>
        </authorList>
    </citation>
    <scope>NUCLEOTIDE SEQUENCE [LARGE SCALE GENOMIC DNA]</scope>
</reference>
<dbReference type="GO" id="GO:0009103">
    <property type="term" value="P:lipopolysaccharide biosynthetic process"/>
    <property type="evidence" value="ECO:0007669"/>
    <property type="project" value="UniProtKB-ARBA"/>
</dbReference>
<evidence type="ECO:0000256" key="1">
    <source>
        <dbReference type="ARBA" id="ARBA00004651"/>
    </source>
</evidence>
<keyword evidence="2" id="KW-1003">Cell membrane</keyword>
<dbReference type="PANTHER" id="PTHR33908:SF11">
    <property type="entry name" value="MEMBRANE PROTEIN"/>
    <property type="match status" value="1"/>
</dbReference>
<keyword evidence="4 9" id="KW-0808">Transferase</keyword>
<feature type="transmembrane region" description="Helical" evidence="8">
    <location>
        <begin position="206"/>
        <end position="222"/>
    </location>
</feature>
<evidence type="ECO:0000256" key="5">
    <source>
        <dbReference type="ARBA" id="ARBA00022692"/>
    </source>
</evidence>
<evidence type="ECO:0000256" key="7">
    <source>
        <dbReference type="ARBA" id="ARBA00023136"/>
    </source>
</evidence>
<evidence type="ECO:0000313" key="9">
    <source>
        <dbReference type="EMBL" id="KKT63737.1"/>
    </source>
</evidence>
<evidence type="ECO:0000256" key="4">
    <source>
        <dbReference type="ARBA" id="ARBA00022679"/>
    </source>
</evidence>
<evidence type="ECO:0000313" key="10">
    <source>
        <dbReference type="Proteomes" id="UP000033945"/>
    </source>
</evidence>
<gene>
    <name evidence="9" type="ORF">UW55_C0001G0030</name>
</gene>
<dbReference type="Proteomes" id="UP000033945">
    <property type="component" value="Unassembled WGS sequence"/>
</dbReference>
<feature type="transmembrane region" description="Helical" evidence="8">
    <location>
        <begin position="320"/>
        <end position="346"/>
    </location>
</feature>
<evidence type="ECO:0000256" key="8">
    <source>
        <dbReference type="SAM" id="Phobius"/>
    </source>
</evidence>
<comment type="subcellular location">
    <subcellularLocation>
        <location evidence="1">Cell membrane</location>
        <topology evidence="1">Multi-pass membrane protein</topology>
    </subcellularLocation>
</comment>
<dbReference type="EMBL" id="LCIT01000001">
    <property type="protein sequence ID" value="KKT63737.1"/>
    <property type="molecule type" value="Genomic_DNA"/>
</dbReference>
<accession>A0A0G1L546</accession>
<evidence type="ECO:0000256" key="2">
    <source>
        <dbReference type="ARBA" id="ARBA00022475"/>
    </source>
</evidence>
<evidence type="ECO:0000256" key="6">
    <source>
        <dbReference type="ARBA" id="ARBA00022989"/>
    </source>
</evidence>
<sequence>MILDWLKTHKTEIWIFLLAFGVRFLYAIFVQIKFGSQGFLAYSDAFSFYLPLAKNLVENHIFSMSSVPPYVSDAYRTPLYPLFWAVFLWFKLPFFVVIFAQNILAGFMSVLIYRIGLMMFNSKNISLFAAVLMSVEPMSIYWNNLLMSDYLFAFLFIFAFYIFVSGHYYLFALFFGLATLTRSIGMYIFPLFLVTMLWRKIGWRKIILTALIFLAMLFPWMLRNKIVFDTWQLSSASWYNLYGVVTQIFADKEGFILPRPQSLPYDLASVPFYKQHFFEIFKEKPLSYVKFYISVVSRSFFKNPYMYLSEYVIKPKFPQFFYGFTLLLINFAVVVGGLFLVAIYTFAFLGWLSKDARLWFSLIFFIIFFNAFSLGALGLGADMSRYMLPLTPFTFLFAGAGFNLIVNKYSSWPI</sequence>
<dbReference type="GO" id="GO:0016763">
    <property type="term" value="F:pentosyltransferase activity"/>
    <property type="evidence" value="ECO:0007669"/>
    <property type="project" value="TreeGrafter"/>
</dbReference>
<keyword evidence="5 8" id="KW-0812">Transmembrane</keyword>
<protein>
    <submittedName>
        <fullName evidence="9">Membrane-bound dolichyl-phosphate-mannose-protein mannosyltransferase</fullName>
    </submittedName>
</protein>
<dbReference type="GO" id="GO:0005886">
    <property type="term" value="C:plasma membrane"/>
    <property type="evidence" value="ECO:0007669"/>
    <property type="project" value="UniProtKB-SubCell"/>
</dbReference>
<name>A0A0G1L546_9BACT</name>